<evidence type="ECO:0000256" key="2">
    <source>
        <dbReference type="ARBA" id="ARBA00022833"/>
    </source>
</evidence>
<dbReference type="PANTHER" id="PTHR21240:SF29">
    <property type="entry name" value="AMIDOHYDROLASE-RELATED DOMAIN-CONTAINING PROTEIN"/>
    <property type="match status" value="1"/>
</dbReference>
<comment type="caution">
    <text evidence="7">The sequence shown here is derived from an EMBL/GenBank/DDBJ whole genome shotgun (WGS) entry which is preliminary data.</text>
</comment>
<organism evidence="7 8">
    <name type="scientific">Frondihabitans cladoniiphilus</name>
    <dbReference type="NCBI Taxonomy" id="715785"/>
    <lineage>
        <taxon>Bacteria</taxon>
        <taxon>Bacillati</taxon>
        <taxon>Actinomycetota</taxon>
        <taxon>Actinomycetes</taxon>
        <taxon>Micrococcales</taxon>
        <taxon>Microbacteriaceae</taxon>
        <taxon>Frondihabitans</taxon>
    </lineage>
</organism>
<accession>A0ABP8VQ58</accession>
<evidence type="ECO:0000313" key="7">
    <source>
        <dbReference type="EMBL" id="GAA4667888.1"/>
    </source>
</evidence>
<proteinExistence type="predicted"/>
<dbReference type="SUPFAM" id="SSF51556">
    <property type="entry name" value="Metallo-dependent hydrolases"/>
    <property type="match status" value="1"/>
</dbReference>
<keyword evidence="2" id="KW-0862">Zinc</keyword>
<dbReference type="InterPro" id="IPR032466">
    <property type="entry name" value="Metal_Hydrolase"/>
</dbReference>
<evidence type="ECO:0000256" key="3">
    <source>
        <dbReference type="ARBA" id="ARBA00023239"/>
    </source>
</evidence>
<sequence>MATDMHDLIDTHAHFVTGDYIAAATEAGHESPDGMPGWPTWALPTQLAEMDRRGIRRAVLSISTPGVHFGDDDRAGELARSVNDEAAAIVRTNPSRFSFFASLPVPDVDGAIREVRRTMGELGAVGVLLESNAHGQYLGDTALDPLWVELDRRHAVVFVHPTSPPGWERTALGRPRPMLEFMFDSTRSIVDLVLAGVLIRYPNLRVVVPHAGATLPFLSDRIALFQEVFGTADNAMPWRDAMRHLWFDMAGTPFPTGVPVLTDIAGTDHLVYGSDSCWTPARGVDAQIGSIDAAPAPIGASNWRALTTRNAVCLLRLS</sequence>
<dbReference type="PANTHER" id="PTHR21240">
    <property type="entry name" value="2-AMINO-3-CARBOXYLMUCONATE-6-SEMIALDEHYDE DECARBOXYLASE"/>
    <property type="match status" value="1"/>
</dbReference>
<name>A0ABP8VQ58_9MICO</name>
<protein>
    <recommendedName>
        <fullName evidence="5">6-methylsalicylate decarboxylase</fullName>
        <ecNumber evidence="5">4.1.1.52</ecNumber>
    </recommendedName>
</protein>
<dbReference type="RefSeq" id="WP_345373419.1">
    <property type="nucleotide sequence ID" value="NZ_BAABLM010000001.1"/>
</dbReference>
<evidence type="ECO:0000256" key="4">
    <source>
        <dbReference type="ARBA" id="ARBA00036832"/>
    </source>
</evidence>
<comment type="catalytic activity">
    <reaction evidence="4">
        <text>6-methylsalicylate + H(+) = 3-methylphenol + CO2</text>
        <dbReference type="Rhea" id="RHEA:23112"/>
        <dbReference type="ChEBI" id="CHEBI:15378"/>
        <dbReference type="ChEBI" id="CHEBI:16526"/>
        <dbReference type="ChEBI" id="CHEBI:17231"/>
        <dbReference type="ChEBI" id="CHEBI:36658"/>
        <dbReference type="EC" id="4.1.1.52"/>
    </reaction>
    <physiologicalReaction direction="left-to-right" evidence="4">
        <dbReference type="Rhea" id="RHEA:23113"/>
    </physiologicalReaction>
</comment>
<evidence type="ECO:0000259" key="6">
    <source>
        <dbReference type="Pfam" id="PF04909"/>
    </source>
</evidence>
<dbReference type="Proteomes" id="UP001501295">
    <property type="component" value="Unassembled WGS sequence"/>
</dbReference>
<keyword evidence="1" id="KW-0479">Metal-binding</keyword>
<keyword evidence="8" id="KW-1185">Reference proteome</keyword>
<keyword evidence="3" id="KW-0456">Lyase</keyword>
<dbReference type="InterPro" id="IPR032465">
    <property type="entry name" value="ACMSD"/>
</dbReference>
<evidence type="ECO:0000313" key="8">
    <source>
        <dbReference type="Proteomes" id="UP001501295"/>
    </source>
</evidence>
<dbReference type="Pfam" id="PF04909">
    <property type="entry name" value="Amidohydro_2"/>
    <property type="match status" value="1"/>
</dbReference>
<evidence type="ECO:0000256" key="1">
    <source>
        <dbReference type="ARBA" id="ARBA00022723"/>
    </source>
</evidence>
<dbReference type="EMBL" id="BAABLM010000001">
    <property type="protein sequence ID" value="GAA4667888.1"/>
    <property type="molecule type" value="Genomic_DNA"/>
</dbReference>
<dbReference type="Gene3D" id="3.20.20.140">
    <property type="entry name" value="Metal-dependent hydrolases"/>
    <property type="match status" value="1"/>
</dbReference>
<feature type="domain" description="Amidohydrolase-related" evidence="6">
    <location>
        <begin position="9"/>
        <end position="317"/>
    </location>
</feature>
<dbReference type="InterPro" id="IPR006680">
    <property type="entry name" value="Amidohydro-rel"/>
</dbReference>
<evidence type="ECO:0000256" key="5">
    <source>
        <dbReference type="ARBA" id="ARBA00038889"/>
    </source>
</evidence>
<reference evidence="8" key="1">
    <citation type="journal article" date="2019" name="Int. J. Syst. Evol. Microbiol.">
        <title>The Global Catalogue of Microorganisms (GCM) 10K type strain sequencing project: providing services to taxonomists for standard genome sequencing and annotation.</title>
        <authorList>
            <consortium name="The Broad Institute Genomics Platform"/>
            <consortium name="The Broad Institute Genome Sequencing Center for Infectious Disease"/>
            <person name="Wu L."/>
            <person name="Ma J."/>
        </authorList>
    </citation>
    <scope>NUCLEOTIDE SEQUENCE [LARGE SCALE GENOMIC DNA]</scope>
    <source>
        <strain evidence="8">JCM 18956</strain>
    </source>
</reference>
<dbReference type="EC" id="4.1.1.52" evidence="5"/>
<gene>
    <name evidence="7" type="ORF">GCM10025780_07860</name>
</gene>